<name>A0A0X3PLM8_SCHSO</name>
<dbReference type="EMBL" id="GEEE01014994">
    <property type="protein sequence ID" value="JAP48231.1"/>
    <property type="molecule type" value="Transcribed_RNA"/>
</dbReference>
<dbReference type="EMBL" id="GEEE01013689">
    <property type="protein sequence ID" value="JAP49536.1"/>
    <property type="molecule type" value="Transcribed_RNA"/>
</dbReference>
<dbReference type="AlphaFoldDB" id="A0A0X3PLM8"/>
<evidence type="ECO:0000313" key="1">
    <source>
        <dbReference type="EMBL" id="JAP52548.1"/>
    </source>
</evidence>
<dbReference type="EMBL" id="GEEE01010677">
    <property type="protein sequence ID" value="JAP52548.1"/>
    <property type="molecule type" value="Transcribed_RNA"/>
</dbReference>
<sequence length="99" mass="10743">MEVKLKVIAKGKRSRRPKVPSLSDVLVPGSLPQGHATSPLAVSDPLTPCPMQRGPPDTRVMQHKLIGKHLTGSIALFRQLPPLSHSLSSMAGRGQHQLW</sequence>
<accession>A0A0X3PLM8</accession>
<protein>
    <submittedName>
        <fullName evidence="1">Uncharacterized protein</fullName>
    </submittedName>
</protein>
<organism evidence="1">
    <name type="scientific">Schistocephalus solidus</name>
    <name type="common">Tapeworm</name>
    <dbReference type="NCBI Taxonomy" id="70667"/>
    <lineage>
        <taxon>Eukaryota</taxon>
        <taxon>Metazoa</taxon>
        <taxon>Spiralia</taxon>
        <taxon>Lophotrochozoa</taxon>
        <taxon>Platyhelminthes</taxon>
        <taxon>Cestoda</taxon>
        <taxon>Eucestoda</taxon>
        <taxon>Diphyllobothriidea</taxon>
        <taxon>Diphyllobothriidae</taxon>
        <taxon>Schistocephalus</taxon>
    </lineage>
</organism>
<gene>
    <name evidence="1" type="ORF">TR102453</name>
</gene>
<proteinExistence type="predicted"/>
<reference evidence="1" key="1">
    <citation type="submission" date="2016-01" db="EMBL/GenBank/DDBJ databases">
        <title>Reference transcriptome for the parasite Schistocephalus solidus: insights into the molecular evolution of parasitism.</title>
        <authorList>
            <person name="Hebert F.O."/>
            <person name="Grambauer S."/>
            <person name="Barber I."/>
            <person name="Landry C.R."/>
            <person name="Aubin-Horth N."/>
        </authorList>
    </citation>
    <scope>NUCLEOTIDE SEQUENCE</scope>
</reference>
<feature type="non-terminal residue" evidence="1">
    <location>
        <position position="99"/>
    </location>
</feature>